<evidence type="ECO:0000256" key="4">
    <source>
        <dbReference type="ARBA" id="ARBA00022801"/>
    </source>
</evidence>
<evidence type="ECO:0000256" key="5">
    <source>
        <dbReference type="ARBA" id="ARBA00022842"/>
    </source>
</evidence>
<proteinExistence type="inferred from homology"/>
<keyword evidence="4 8" id="KW-0378">Hydrolase</keyword>
<evidence type="ECO:0000313" key="10">
    <source>
        <dbReference type="EMBL" id="SER29577.1"/>
    </source>
</evidence>
<comment type="similarity">
    <text evidence="8">Belongs to the CRISPR-associated endonuclease Cas1 family.</text>
</comment>
<comment type="function">
    <text evidence="8">CRISPR (clustered regularly interspaced short palindromic repeat), is an adaptive immune system that provides protection against mobile genetic elements (viruses, transposable elements and conjugative plasmids). CRISPR clusters contain spacers, sequences complementary to antecedent mobile elements, and target invading nucleic acids. CRISPR clusters are transcribed and processed into CRISPR RNA (crRNA). Acts as a dsDNA endonuclease. Involved in the integration of spacer DNA into the CRISPR cassette.</text>
</comment>
<keyword evidence="3 8" id="KW-0255">Endonuclease</keyword>
<keyword evidence="2 8" id="KW-0479">Metal-binding</keyword>
<dbReference type="InterPro" id="IPR002729">
    <property type="entry name" value="CRISPR-assoc_Cas1"/>
</dbReference>
<evidence type="ECO:0000256" key="3">
    <source>
        <dbReference type="ARBA" id="ARBA00022759"/>
    </source>
</evidence>
<dbReference type="RefSeq" id="WP_091007331.1">
    <property type="nucleotide sequence ID" value="NZ_FOGP01000001.1"/>
</dbReference>
<keyword evidence="7 8" id="KW-0238">DNA-binding</keyword>
<dbReference type="InterPro" id="IPR033641">
    <property type="entry name" value="Cas1_I-E"/>
</dbReference>
<accession>A0A1H9N1B3</accession>
<feature type="region of interest" description="Disordered" evidence="9">
    <location>
        <begin position="1"/>
        <end position="22"/>
    </location>
</feature>
<dbReference type="CDD" id="cd09719">
    <property type="entry name" value="Cas1_I-E"/>
    <property type="match status" value="1"/>
</dbReference>
<protein>
    <recommendedName>
        <fullName evidence="8">CRISPR-associated endonuclease Cas1</fullName>
        <ecNumber evidence="8">3.1.-.-</ecNumber>
    </recommendedName>
</protein>
<dbReference type="GO" id="GO:0016787">
    <property type="term" value="F:hydrolase activity"/>
    <property type="evidence" value="ECO:0007669"/>
    <property type="project" value="UniProtKB-KW"/>
</dbReference>
<keyword evidence="5 8" id="KW-0460">Magnesium</keyword>
<feature type="binding site" evidence="8">
    <location>
        <position position="239"/>
    </location>
    <ligand>
        <name>Mn(2+)</name>
        <dbReference type="ChEBI" id="CHEBI:29035"/>
    </ligand>
</feature>
<dbReference type="Gene3D" id="3.100.10.20">
    <property type="entry name" value="CRISPR-associated endonuclease Cas1, N-terminal domain"/>
    <property type="match status" value="1"/>
</dbReference>
<gene>
    <name evidence="8" type="primary">cas1</name>
    <name evidence="10" type="ORF">SAMN05216446_0096</name>
</gene>
<keyword evidence="6 8" id="KW-0051">Antiviral defense</keyword>
<dbReference type="Proteomes" id="UP000199128">
    <property type="component" value="Unassembled WGS sequence"/>
</dbReference>
<evidence type="ECO:0000256" key="1">
    <source>
        <dbReference type="ARBA" id="ARBA00022722"/>
    </source>
</evidence>
<dbReference type="Pfam" id="PF01867">
    <property type="entry name" value="Cas_Cas1"/>
    <property type="match status" value="2"/>
</dbReference>
<keyword evidence="1 8" id="KW-0540">Nuclease</keyword>
<evidence type="ECO:0000256" key="2">
    <source>
        <dbReference type="ARBA" id="ARBA00022723"/>
    </source>
</evidence>
<dbReference type="PANTHER" id="PTHR34353">
    <property type="entry name" value="CRISPR-ASSOCIATED ENDONUCLEASE CAS1 1"/>
    <property type="match status" value="1"/>
</dbReference>
<comment type="cofactor">
    <cofactor evidence="8">
        <name>Mg(2+)</name>
        <dbReference type="ChEBI" id="CHEBI:18420"/>
    </cofactor>
    <cofactor evidence="8">
        <name>Mn(2+)</name>
        <dbReference type="ChEBI" id="CHEBI:29035"/>
    </cofactor>
</comment>
<comment type="subunit">
    <text evidence="8">Homodimer, forms a heterotetramer with a Cas2 homodimer.</text>
</comment>
<dbReference type="GO" id="GO:0003677">
    <property type="term" value="F:DNA binding"/>
    <property type="evidence" value="ECO:0007669"/>
    <property type="project" value="UniProtKB-KW"/>
</dbReference>
<dbReference type="Gene3D" id="1.20.120.920">
    <property type="entry name" value="CRISPR-associated endonuclease Cas1, C-terminal domain"/>
    <property type="match status" value="1"/>
</dbReference>
<evidence type="ECO:0000256" key="9">
    <source>
        <dbReference type="SAM" id="MobiDB-lite"/>
    </source>
</evidence>
<dbReference type="NCBIfam" id="TIGR03638">
    <property type="entry name" value="cas1_ECOLI"/>
    <property type="match status" value="1"/>
</dbReference>
<dbReference type="EMBL" id="FOGP01000001">
    <property type="protein sequence ID" value="SER29577.1"/>
    <property type="molecule type" value="Genomic_DNA"/>
</dbReference>
<dbReference type="InterPro" id="IPR042211">
    <property type="entry name" value="CRISPR-assoc_Cas1_N"/>
</dbReference>
<dbReference type="GO" id="GO:0051607">
    <property type="term" value="P:defense response to virus"/>
    <property type="evidence" value="ECO:0007669"/>
    <property type="project" value="UniProtKB-UniRule"/>
</dbReference>
<dbReference type="EC" id="3.1.-.-" evidence="8"/>
<dbReference type="GO" id="GO:0043571">
    <property type="term" value="P:maintenance of CRISPR repeat elements"/>
    <property type="evidence" value="ECO:0007669"/>
    <property type="project" value="UniProtKB-UniRule"/>
</dbReference>
<dbReference type="GO" id="GO:0004520">
    <property type="term" value="F:DNA endonuclease activity"/>
    <property type="evidence" value="ECO:0007669"/>
    <property type="project" value="InterPro"/>
</dbReference>
<dbReference type="InterPro" id="IPR019851">
    <property type="entry name" value="CRISPR-assoc_Cas1_ECOLI"/>
</dbReference>
<dbReference type="AlphaFoldDB" id="A0A1H9N1B3"/>
<dbReference type="GO" id="GO:0046872">
    <property type="term" value="F:metal ion binding"/>
    <property type="evidence" value="ECO:0007669"/>
    <property type="project" value="UniProtKB-UniRule"/>
</dbReference>
<evidence type="ECO:0000313" key="11">
    <source>
        <dbReference type="Proteomes" id="UP000199128"/>
    </source>
</evidence>
<keyword evidence="8" id="KW-0464">Manganese</keyword>
<evidence type="ECO:0000256" key="6">
    <source>
        <dbReference type="ARBA" id="ARBA00023118"/>
    </source>
</evidence>
<name>A0A1H9N1B3_9ACTN</name>
<sequence>MTDSHGSTSGADGLVRSGSPPPDIASLARVDDRLSFLYFEHCRINRADNAITVHDENGTIHIPSAVLSVLMLGPGTSVTHDAMTVISESGSTVVWVGERGVRMYASGKPLTHSSSLLQRQAELSTNRRSRIAVARSMYQMRFPNEDVSSLTMQQLRGREGARIRRTYREWSQRTSVPWDKRDYDPHSFESSTDINKALSAAHACLYGLTHAVIIAMGCSPGLGFVHTGHENSFVYDIADLYKAETSIPVAFKTVALTPKDVGAATRRNMRDSFFDEKIIRKMVHDIKALLGVSHEDDSLPEGDHVALWDEALGEVPSGRSYSEEAE</sequence>
<reference evidence="11" key="1">
    <citation type="submission" date="2016-10" db="EMBL/GenBank/DDBJ databases">
        <authorList>
            <person name="Varghese N."/>
            <person name="Submissions S."/>
        </authorList>
    </citation>
    <scope>NUCLEOTIDE SEQUENCE [LARGE SCALE GENOMIC DNA]</scope>
    <source>
        <strain evidence="11">KHGC19</strain>
    </source>
</reference>
<feature type="binding site" evidence="8">
    <location>
        <position position="226"/>
    </location>
    <ligand>
        <name>Mn(2+)</name>
        <dbReference type="ChEBI" id="CHEBI:29035"/>
    </ligand>
</feature>
<evidence type="ECO:0000256" key="8">
    <source>
        <dbReference type="HAMAP-Rule" id="MF_01470"/>
    </source>
</evidence>
<feature type="binding site" evidence="8">
    <location>
        <position position="159"/>
    </location>
    <ligand>
        <name>Mn(2+)</name>
        <dbReference type="ChEBI" id="CHEBI:29035"/>
    </ligand>
</feature>
<dbReference type="InterPro" id="IPR050646">
    <property type="entry name" value="Cas1"/>
</dbReference>
<dbReference type="InterPro" id="IPR042206">
    <property type="entry name" value="CRISPR-assoc_Cas1_C"/>
</dbReference>
<evidence type="ECO:0000256" key="7">
    <source>
        <dbReference type="ARBA" id="ARBA00023125"/>
    </source>
</evidence>
<feature type="compositionally biased region" description="Polar residues" evidence="9">
    <location>
        <begin position="1"/>
        <end position="10"/>
    </location>
</feature>
<dbReference type="PANTHER" id="PTHR34353:SF3">
    <property type="entry name" value="CRISPR-ASSOCIATED ENDONUCLEASE CAS1"/>
    <property type="match status" value="1"/>
</dbReference>
<organism evidence="10 11">
    <name type="scientific">Parafannyhessea umbonata</name>
    <dbReference type="NCBI Taxonomy" id="604330"/>
    <lineage>
        <taxon>Bacteria</taxon>
        <taxon>Bacillati</taxon>
        <taxon>Actinomycetota</taxon>
        <taxon>Coriobacteriia</taxon>
        <taxon>Coriobacteriales</taxon>
        <taxon>Atopobiaceae</taxon>
        <taxon>Parafannyhessea</taxon>
    </lineage>
</organism>
<dbReference type="HAMAP" id="MF_01470">
    <property type="entry name" value="Cas1"/>
    <property type="match status" value="1"/>
</dbReference>